<dbReference type="AlphaFoldDB" id="A0AB74UGQ7"/>
<evidence type="ECO:0000313" key="1">
    <source>
        <dbReference type="EMBL" id="XCJ79941.1"/>
    </source>
</evidence>
<dbReference type="Pfam" id="PF07103">
    <property type="entry name" value="DUF1365"/>
    <property type="match status" value="1"/>
</dbReference>
<sequence length="265" mass="31365">MASVPRRWHSRLATGQLRHRRFVPTQHRFDYRVWMLWLDLDELPALLARTPGFGTRRYAPARFRREDYLAPHALPLAAAVRQRLREELGEELGEELDEITDGPIRMLTQLRLFGVLFNPLTLYYVYDRHERLRAVLGEVTNTPWGERQVYACRVDDTRHLCQAQFDKRLHVSPFNPMAMTYRWRFNRPDERLLMHMETWAEAARHFDATLTLSLAPATRRALVGELLRHPLMTLKTIAAIHWQALRLWLKRTPIHDHPGREQNSP</sequence>
<dbReference type="PANTHER" id="PTHR33973:SF4">
    <property type="entry name" value="OS07G0153300 PROTEIN"/>
    <property type="match status" value="1"/>
</dbReference>
<organism evidence="1">
    <name type="scientific">Salinicola endophyticus</name>
    <dbReference type="NCBI Taxonomy" id="1949083"/>
    <lineage>
        <taxon>Bacteria</taxon>
        <taxon>Pseudomonadati</taxon>
        <taxon>Pseudomonadota</taxon>
        <taxon>Gammaproteobacteria</taxon>
        <taxon>Oceanospirillales</taxon>
        <taxon>Halomonadaceae</taxon>
        <taxon>Salinicola</taxon>
    </lineage>
</organism>
<protein>
    <submittedName>
        <fullName evidence="1">DUF1365 domain-containing protein</fullName>
    </submittedName>
</protein>
<dbReference type="RefSeq" id="WP_353980805.1">
    <property type="nucleotide sequence ID" value="NZ_CP159578.1"/>
</dbReference>
<dbReference type="InterPro" id="IPR010775">
    <property type="entry name" value="DUF1365"/>
</dbReference>
<name>A0AB74UGQ7_9GAMM</name>
<dbReference type="PANTHER" id="PTHR33973">
    <property type="entry name" value="OS07G0153300 PROTEIN"/>
    <property type="match status" value="1"/>
</dbReference>
<proteinExistence type="predicted"/>
<gene>
    <name evidence="1" type="ORF">ABV408_01850</name>
</gene>
<reference evidence="1" key="1">
    <citation type="submission" date="2024-06" db="EMBL/GenBank/DDBJ databases">
        <title>Complete genome of Salinicola endophyticus HNIBRBA4755.</title>
        <authorList>
            <person name="Shin S.Y."/>
            <person name="Kang H."/>
            <person name="Song J."/>
        </authorList>
    </citation>
    <scope>NUCLEOTIDE SEQUENCE</scope>
    <source>
        <strain evidence="1">HNIBRBA4755</strain>
    </source>
</reference>
<accession>A0AB74UGQ7</accession>
<dbReference type="EMBL" id="CP159578">
    <property type="protein sequence ID" value="XCJ79941.1"/>
    <property type="molecule type" value="Genomic_DNA"/>
</dbReference>